<dbReference type="GO" id="GO:0051500">
    <property type="term" value="F:D-tyrosyl-tRNA(Tyr) deacylase activity"/>
    <property type="evidence" value="ECO:0007669"/>
    <property type="project" value="TreeGrafter"/>
</dbReference>
<gene>
    <name evidence="4" type="primary">dtd</name>
    <name evidence="5" type="ORF">D4A47_05680</name>
</gene>
<dbReference type="HAMAP" id="MF_00518">
    <property type="entry name" value="Deacylase_Dtd"/>
    <property type="match status" value="1"/>
</dbReference>
<dbReference type="Gene3D" id="3.50.80.10">
    <property type="entry name" value="D-tyrosyl-tRNA(Tyr) deacylase"/>
    <property type="match status" value="1"/>
</dbReference>
<dbReference type="PANTHER" id="PTHR10472">
    <property type="entry name" value="D-TYROSYL-TRNA TYR DEACYLASE"/>
    <property type="match status" value="1"/>
</dbReference>
<name>A0A498CS68_9FIRM</name>
<dbReference type="SUPFAM" id="SSF69500">
    <property type="entry name" value="DTD-like"/>
    <property type="match status" value="1"/>
</dbReference>
<sequence>MKAVLQRVSSAKVTSGGRVLGEIGQGLAVLLGVVTGDGVDEADFLAEKAAGLRVFEDENGKMNKSLLEVGGGMLVVSNFTLCADARRGRRPSFTGAAAPEEANALYLRFVAAAKDAGVSPVETGAFGADMRVSIENDGPVTILLDTDEIMKK</sequence>
<comment type="catalytic activity">
    <reaction evidence="4">
        <text>a D-aminoacyl-tRNA + H2O = a tRNA + a D-alpha-amino acid + H(+)</text>
        <dbReference type="Rhea" id="RHEA:13953"/>
        <dbReference type="Rhea" id="RHEA-COMP:10123"/>
        <dbReference type="Rhea" id="RHEA-COMP:10124"/>
        <dbReference type="ChEBI" id="CHEBI:15377"/>
        <dbReference type="ChEBI" id="CHEBI:15378"/>
        <dbReference type="ChEBI" id="CHEBI:59871"/>
        <dbReference type="ChEBI" id="CHEBI:78442"/>
        <dbReference type="ChEBI" id="CHEBI:79333"/>
        <dbReference type="EC" id="3.1.1.96"/>
    </reaction>
</comment>
<dbReference type="AlphaFoldDB" id="A0A498CS68"/>
<keyword evidence="2 4" id="KW-0820">tRNA-binding</keyword>
<keyword evidence="4" id="KW-0694">RNA-binding</keyword>
<dbReference type="PANTHER" id="PTHR10472:SF5">
    <property type="entry name" value="D-AMINOACYL-TRNA DEACYLASE 1"/>
    <property type="match status" value="1"/>
</dbReference>
<comment type="domain">
    <text evidence="4">A Gly-cisPro motif from one monomer fits into the active site of the other monomer to allow specific chiral rejection of L-amino acids.</text>
</comment>
<comment type="caution">
    <text evidence="5">The sequence shown here is derived from an EMBL/GenBank/DDBJ whole genome shotgun (WGS) entry which is preliminary data.</text>
</comment>
<keyword evidence="4" id="KW-0963">Cytoplasm</keyword>
<comment type="similarity">
    <text evidence="1 4">Belongs to the DTD family.</text>
</comment>
<evidence type="ECO:0000256" key="1">
    <source>
        <dbReference type="ARBA" id="ARBA00009673"/>
    </source>
</evidence>
<dbReference type="NCBIfam" id="TIGR00256">
    <property type="entry name" value="D-aminoacyl-tRNA deacylase"/>
    <property type="match status" value="1"/>
</dbReference>
<comment type="catalytic activity">
    <reaction evidence="4">
        <text>glycyl-tRNA(Ala) + H2O = tRNA(Ala) + glycine + H(+)</text>
        <dbReference type="Rhea" id="RHEA:53744"/>
        <dbReference type="Rhea" id="RHEA-COMP:9657"/>
        <dbReference type="Rhea" id="RHEA-COMP:13640"/>
        <dbReference type="ChEBI" id="CHEBI:15377"/>
        <dbReference type="ChEBI" id="CHEBI:15378"/>
        <dbReference type="ChEBI" id="CHEBI:57305"/>
        <dbReference type="ChEBI" id="CHEBI:78442"/>
        <dbReference type="ChEBI" id="CHEBI:78522"/>
    </reaction>
</comment>
<dbReference type="Proteomes" id="UP000276301">
    <property type="component" value="Unassembled WGS sequence"/>
</dbReference>
<dbReference type="InterPro" id="IPR023509">
    <property type="entry name" value="DTD-like_sf"/>
</dbReference>
<evidence type="ECO:0000256" key="2">
    <source>
        <dbReference type="ARBA" id="ARBA00022555"/>
    </source>
</evidence>
<organism evidence="5 6">
    <name type="scientific">Anaerotruncus massiliensis</name>
    <name type="common">ex Liu et al. 2021</name>
    <dbReference type="NCBI Taxonomy" id="2321404"/>
    <lineage>
        <taxon>Bacteria</taxon>
        <taxon>Bacillati</taxon>
        <taxon>Bacillota</taxon>
        <taxon>Clostridia</taxon>
        <taxon>Eubacteriales</taxon>
        <taxon>Oscillospiraceae</taxon>
        <taxon>Anaerotruncus</taxon>
    </lineage>
</organism>
<keyword evidence="6" id="KW-1185">Reference proteome</keyword>
<evidence type="ECO:0000256" key="4">
    <source>
        <dbReference type="HAMAP-Rule" id="MF_00518"/>
    </source>
</evidence>
<evidence type="ECO:0000256" key="3">
    <source>
        <dbReference type="ARBA" id="ARBA00022801"/>
    </source>
</evidence>
<evidence type="ECO:0000313" key="6">
    <source>
        <dbReference type="Proteomes" id="UP000276301"/>
    </source>
</evidence>
<evidence type="ECO:0000313" key="5">
    <source>
        <dbReference type="EMBL" id="RLL12462.1"/>
    </source>
</evidence>
<dbReference type="EC" id="3.1.1.-" evidence="4"/>
<dbReference type="GO" id="GO:0106026">
    <property type="term" value="F:Gly-tRNA(Ala) deacylase activity"/>
    <property type="evidence" value="ECO:0007669"/>
    <property type="project" value="UniProtKB-UniRule"/>
</dbReference>
<comment type="subcellular location">
    <subcellularLocation>
        <location evidence="4">Cytoplasm</location>
    </subcellularLocation>
</comment>
<comment type="subunit">
    <text evidence="4">Homodimer.</text>
</comment>
<keyword evidence="3 4" id="KW-0378">Hydrolase</keyword>
<comment type="function">
    <text evidence="4">An aminoacyl-tRNA editing enzyme that deacylates mischarged D-aminoacyl-tRNAs. Also deacylates mischarged glycyl-tRNA(Ala), protecting cells against glycine mischarging by AlaRS. Acts via tRNA-based rather than protein-based catalysis; rejects L-amino acids rather than detecting D-amino acids in the active site. By recycling D-aminoacyl-tRNA to D-amino acids and free tRNA molecules, this enzyme counteracts the toxicity associated with the formation of D-aminoacyl-tRNA entities in vivo and helps enforce protein L-homochirality.</text>
</comment>
<dbReference type="EC" id="3.1.1.96" evidence="4"/>
<dbReference type="FunFam" id="3.50.80.10:FF:000001">
    <property type="entry name" value="D-aminoacyl-tRNA deacylase"/>
    <property type="match status" value="1"/>
</dbReference>
<feature type="short sequence motif" description="Gly-cisPro motif, important for rejection of L-amino acids" evidence="4">
    <location>
        <begin position="138"/>
        <end position="139"/>
    </location>
</feature>
<dbReference type="GO" id="GO:0005737">
    <property type="term" value="C:cytoplasm"/>
    <property type="evidence" value="ECO:0007669"/>
    <property type="project" value="UniProtKB-SubCell"/>
</dbReference>
<proteinExistence type="inferred from homology"/>
<dbReference type="GO" id="GO:0019478">
    <property type="term" value="P:D-amino acid catabolic process"/>
    <property type="evidence" value="ECO:0007669"/>
    <property type="project" value="UniProtKB-UniRule"/>
</dbReference>
<protein>
    <recommendedName>
        <fullName evidence="4">D-aminoacyl-tRNA deacylase</fullName>
        <shortName evidence="4">DTD</shortName>
        <ecNumber evidence="4">3.1.1.96</ecNumber>
    </recommendedName>
    <alternativeName>
        <fullName evidence="4">Gly-tRNA(Ala) deacylase</fullName>
        <ecNumber evidence="4">3.1.1.-</ecNumber>
    </alternativeName>
</protein>
<dbReference type="GO" id="GO:0043908">
    <property type="term" value="F:Ser(Gly)-tRNA(Ala) hydrolase activity"/>
    <property type="evidence" value="ECO:0007669"/>
    <property type="project" value="UniProtKB-UniRule"/>
</dbReference>
<accession>A0A498CS68</accession>
<dbReference type="GO" id="GO:0000049">
    <property type="term" value="F:tRNA binding"/>
    <property type="evidence" value="ECO:0007669"/>
    <property type="project" value="UniProtKB-UniRule"/>
</dbReference>
<dbReference type="Pfam" id="PF02580">
    <property type="entry name" value="Tyr_Deacylase"/>
    <property type="match status" value="1"/>
</dbReference>
<reference evidence="5 6" key="1">
    <citation type="submission" date="2018-10" db="EMBL/GenBank/DDBJ databases">
        <title>Anaerotruncus faecis sp. nov., isolated from human feces.</title>
        <authorList>
            <person name="Wang Y.-J."/>
        </authorList>
    </citation>
    <scope>NUCLEOTIDE SEQUENCE [LARGE SCALE GENOMIC DNA]</scope>
    <source>
        <strain evidence="5 6">22A2-44</strain>
    </source>
</reference>
<dbReference type="EMBL" id="RCHT01000006">
    <property type="protein sequence ID" value="RLL12462.1"/>
    <property type="molecule type" value="Genomic_DNA"/>
</dbReference>
<dbReference type="InterPro" id="IPR003732">
    <property type="entry name" value="Daa-tRNA_deacyls_DTD"/>
</dbReference>
<dbReference type="RefSeq" id="WP_121586530.1">
    <property type="nucleotide sequence ID" value="NZ_RCHT01000006.1"/>
</dbReference>